<dbReference type="CDD" id="cd00761">
    <property type="entry name" value="Glyco_tranf_GTA_type"/>
    <property type="match status" value="1"/>
</dbReference>
<dbReference type="InterPro" id="IPR029044">
    <property type="entry name" value="Nucleotide-diphossugar_trans"/>
</dbReference>
<dbReference type="Pfam" id="PF00535">
    <property type="entry name" value="Glycos_transf_2"/>
    <property type="match status" value="1"/>
</dbReference>
<keyword evidence="6" id="KW-1185">Reference proteome</keyword>
<dbReference type="InterPro" id="IPR001173">
    <property type="entry name" value="Glyco_trans_2-like"/>
</dbReference>
<dbReference type="PANTHER" id="PTHR43685">
    <property type="entry name" value="GLYCOSYLTRANSFERASE"/>
    <property type="match status" value="1"/>
</dbReference>
<comment type="caution">
    <text evidence="5">The sequence shown here is derived from an EMBL/GenBank/DDBJ whole genome shotgun (WGS) entry which is preliminary data.</text>
</comment>
<sequence length="291" mass="32405">MAPLLSVGIPVYNGEKYLAEALDSIRAQTLTDIEILIADNGSTDGTEQICRAAAAADPRVRYLRSETNLGGPRNLNRLVEESTAPLFKWAFYDDRCAPTFLEACVRTLEAHPDAVLAHPRVLTIDEASQLTGGRDDADLQLDLEPAHRRLAQLYVRIAEQALFGVIRTDSLRRTRGIQPLLSDGFILLTELCLQGPFVGVPEQLLYLRDHGEQHGGNRASEMRWLGSRRRARVFGYTQVTGHLLAAVRRCDLDAAEKARCAATVGRHWTLRTWRSSASDVKHLYADVTGRY</sequence>
<evidence type="ECO:0000259" key="4">
    <source>
        <dbReference type="Pfam" id="PF00535"/>
    </source>
</evidence>
<dbReference type="Gene3D" id="3.90.550.10">
    <property type="entry name" value="Spore Coat Polysaccharide Biosynthesis Protein SpsA, Chain A"/>
    <property type="match status" value="1"/>
</dbReference>
<evidence type="ECO:0000313" key="6">
    <source>
        <dbReference type="Proteomes" id="UP001528912"/>
    </source>
</evidence>
<name>A0ABT6CCH2_9MICO</name>
<evidence type="ECO:0000256" key="1">
    <source>
        <dbReference type="ARBA" id="ARBA00006739"/>
    </source>
</evidence>
<evidence type="ECO:0000256" key="2">
    <source>
        <dbReference type="ARBA" id="ARBA00022676"/>
    </source>
</evidence>
<keyword evidence="2 5" id="KW-0328">Glycosyltransferase</keyword>
<dbReference type="PANTHER" id="PTHR43685:SF5">
    <property type="entry name" value="GLYCOSYLTRANSFERASE EPSE-RELATED"/>
    <property type="match status" value="1"/>
</dbReference>
<comment type="similarity">
    <text evidence="1">Belongs to the glycosyltransferase 2 family.</text>
</comment>
<dbReference type="EMBL" id="JAROAV010000057">
    <property type="protein sequence ID" value="MDF8266485.1"/>
    <property type="molecule type" value="Genomic_DNA"/>
</dbReference>
<evidence type="ECO:0000313" key="5">
    <source>
        <dbReference type="EMBL" id="MDF8266485.1"/>
    </source>
</evidence>
<gene>
    <name evidence="5" type="ORF">P4R38_19720</name>
</gene>
<dbReference type="InterPro" id="IPR050834">
    <property type="entry name" value="Glycosyltransf_2"/>
</dbReference>
<accession>A0ABT6CCH2</accession>
<keyword evidence="3 5" id="KW-0808">Transferase</keyword>
<dbReference type="GO" id="GO:0016757">
    <property type="term" value="F:glycosyltransferase activity"/>
    <property type="evidence" value="ECO:0007669"/>
    <property type="project" value="UniProtKB-KW"/>
</dbReference>
<dbReference type="RefSeq" id="WP_277193698.1">
    <property type="nucleotide sequence ID" value="NZ_JAROAV010000057.1"/>
</dbReference>
<reference evidence="5 6" key="1">
    <citation type="submission" date="2023-03" db="EMBL/GenBank/DDBJ databases">
        <title>YIM 133296 draft genome.</title>
        <authorList>
            <person name="Xiong L."/>
        </authorList>
    </citation>
    <scope>NUCLEOTIDE SEQUENCE [LARGE SCALE GENOMIC DNA]</scope>
    <source>
        <strain evidence="5 6">YIM 133296</strain>
    </source>
</reference>
<dbReference type="SUPFAM" id="SSF53448">
    <property type="entry name" value="Nucleotide-diphospho-sugar transferases"/>
    <property type="match status" value="1"/>
</dbReference>
<organism evidence="5 6">
    <name type="scientific">Luteipulveratus flavus</name>
    <dbReference type="NCBI Taxonomy" id="3031728"/>
    <lineage>
        <taxon>Bacteria</taxon>
        <taxon>Bacillati</taxon>
        <taxon>Actinomycetota</taxon>
        <taxon>Actinomycetes</taxon>
        <taxon>Micrococcales</taxon>
        <taxon>Dermacoccaceae</taxon>
        <taxon>Luteipulveratus</taxon>
    </lineage>
</organism>
<feature type="domain" description="Glycosyltransferase 2-like" evidence="4">
    <location>
        <begin position="6"/>
        <end position="125"/>
    </location>
</feature>
<protein>
    <submittedName>
        <fullName evidence="5">Glycosyltransferase</fullName>
        <ecNumber evidence="5">2.4.-.-</ecNumber>
    </submittedName>
</protein>
<dbReference type="EC" id="2.4.-.-" evidence="5"/>
<proteinExistence type="inferred from homology"/>
<dbReference type="Proteomes" id="UP001528912">
    <property type="component" value="Unassembled WGS sequence"/>
</dbReference>
<evidence type="ECO:0000256" key="3">
    <source>
        <dbReference type="ARBA" id="ARBA00022679"/>
    </source>
</evidence>